<dbReference type="PATRIC" id="fig|220754.4.peg.2429"/>
<dbReference type="GO" id="GO:0008233">
    <property type="term" value="F:peptidase activity"/>
    <property type="evidence" value="ECO:0007669"/>
    <property type="project" value="UniProtKB-KW"/>
</dbReference>
<evidence type="ECO:0000256" key="1">
    <source>
        <dbReference type="ARBA" id="ARBA00008136"/>
    </source>
</evidence>
<organism evidence="9 10">
    <name type="scientific">Jeotgalibacillus campisalis</name>
    <dbReference type="NCBI Taxonomy" id="220754"/>
    <lineage>
        <taxon>Bacteria</taxon>
        <taxon>Bacillati</taxon>
        <taxon>Bacillota</taxon>
        <taxon>Bacilli</taxon>
        <taxon>Bacillales</taxon>
        <taxon>Caryophanaceae</taxon>
        <taxon>Jeotgalibacillus</taxon>
    </lineage>
</organism>
<sequence>MFMCGRFSLIEALADLKAHYEFEMREDFEYVTGTNIAPSQPVTAVVEVDAIRYPVQFRWGLIPPFAKDEKIGFKTFNARSETVTEKPSFKRAFQKKRCLIPASSFYEWQKISTKEKQPYAIKPSADSLLTFAGLWETWKSEDGVIRSCTILTTEPNEKMASIHDRMPVILEPDSYSKWLNPDTPEQELKKLLHPCNSDKLELETVSNDFFKKTAK</sequence>
<dbReference type="InterPro" id="IPR036590">
    <property type="entry name" value="SRAP-like"/>
</dbReference>
<keyword evidence="2 8" id="KW-0645">Protease</keyword>
<keyword evidence="4 8" id="KW-0378">Hydrolase</keyword>
<dbReference type="PANTHER" id="PTHR13604">
    <property type="entry name" value="DC12-RELATED"/>
    <property type="match status" value="1"/>
</dbReference>
<evidence type="ECO:0000256" key="2">
    <source>
        <dbReference type="ARBA" id="ARBA00022670"/>
    </source>
</evidence>
<accession>A0A0C2VRN1</accession>
<protein>
    <recommendedName>
        <fullName evidence="8">Abasic site processing protein</fullName>
        <ecNumber evidence="8">3.4.-.-</ecNumber>
    </recommendedName>
</protein>
<dbReference type="SUPFAM" id="SSF143081">
    <property type="entry name" value="BB1717-like"/>
    <property type="match status" value="1"/>
</dbReference>
<dbReference type="EMBL" id="JXRR01000015">
    <property type="protein sequence ID" value="KIL47091.1"/>
    <property type="molecule type" value="Genomic_DNA"/>
</dbReference>
<dbReference type="GO" id="GO:0106300">
    <property type="term" value="P:protein-DNA covalent cross-linking repair"/>
    <property type="evidence" value="ECO:0007669"/>
    <property type="project" value="InterPro"/>
</dbReference>
<evidence type="ECO:0000256" key="7">
    <source>
        <dbReference type="ARBA" id="ARBA00023239"/>
    </source>
</evidence>
<keyword evidence="6" id="KW-0238">DNA-binding</keyword>
<dbReference type="GO" id="GO:0016829">
    <property type="term" value="F:lyase activity"/>
    <property type="evidence" value="ECO:0007669"/>
    <property type="project" value="UniProtKB-KW"/>
</dbReference>
<evidence type="ECO:0000313" key="9">
    <source>
        <dbReference type="EMBL" id="KIL47091.1"/>
    </source>
</evidence>
<dbReference type="Gene3D" id="3.90.1680.10">
    <property type="entry name" value="SOS response associated peptidase-like"/>
    <property type="match status" value="1"/>
</dbReference>
<proteinExistence type="inferred from homology"/>
<dbReference type="GO" id="GO:0006508">
    <property type="term" value="P:proteolysis"/>
    <property type="evidence" value="ECO:0007669"/>
    <property type="project" value="UniProtKB-KW"/>
</dbReference>
<comment type="similarity">
    <text evidence="1 8">Belongs to the SOS response-associated peptidase family.</text>
</comment>
<dbReference type="Proteomes" id="UP000031972">
    <property type="component" value="Unassembled WGS sequence"/>
</dbReference>
<dbReference type="AlphaFoldDB" id="A0A0C2VRN1"/>
<comment type="caution">
    <text evidence="9">The sequence shown here is derived from an EMBL/GenBank/DDBJ whole genome shotgun (WGS) entry which is preliminary data.</text>
</comment>
<keyword evidence="7" id="KW-0456">Lyase</keyword>
<dbReference type="Pfam" id="PF02586">
    <property type="entry name" value="SRAP"/>
    <property type="match status" value="1"/>
</dbReference>
<evidence type="ECO:0000256" key="6">
    <source>
        <dbReference type="ARBA" id="ARBA00023125"/>
    </source>
</evidence>
<keyword evidence="3" id="KW-0227">DNA damage</keyword>
<dbReference type="GO" id="GO:0003697">
    <property type="term" value="F:single-stranded DNA binding"/>
    <property type="evidence" value="ECO:0007669"/>
    <property type="project" value="InterPro"/>
</dbReference>
<keyword evidence="5" id="KW-0190">Covalent protein-DNA linkage</keyword>
<dbReference type="InterPro" id="IPR003738">
    <property type="entry name" value="SRAP"/>
</dbReference>
<evidence type="ECO:0000313" key="10">
    <source>
        <dbReference type="Proteomes" id="UP000031972"/>
    </source>
</evidence>
<dbReference type="PANTHER" id="PTHR13604:SF0">
    <property type="entry name" value="ABASIC SITE PROCESSING PROTEIN HMCES"/>
    <property type="match status" value="1"/>
</dbReference>
<evidence type="ECO:0000256" key="8">
    <source>
        <dbReference type="RuleBase" id="RU364100"/>
    </source>
</evidence>
<reference evidence="9 10" key="1">
    <citation type="submission" date="2015-01" db="EMBL/GenBank/DDBJ databases">
        <title>Jeotgalibacillus campisalis genome sequencing.</title>
        <authorList>
            <person name="Goh K.M."/>
            <person name="Chan K.-G."/>
            <person name="Yaakop A.S."/>
            <person name="Ee R."/>
            <person name="Gan H.M."/>
            <person name="Chan C.S."/>
        </authorList>
    </citation>
    <scope>NUCLEOTIDE SEQUENCE [LARGE SCALE GENOMIC DNA]</scope>
    <source>
        <strain evidence="9 10">SF-57</strain>
    </source>
</reference>
<gene>
    <name evidence="9" type="ORF">KR50_24130</name>
</gene>
<evidence type="ECO:0000256" key="4">
    <source>
        <dbReference type="ARBA" id="ARBA00022801"/>
    </source>
</evidence>
<evidence type="ECO:0000256" key="5">
    <source>
        <dbReference type="ARBA" id="ARBA00023124"/>
    </source>
</evidence>
<dbReference type="EC" id="3.4.-.-" evidence="8"/>
<keyword evidence="10" id="KW-1185">Reference proteome</keyword>
<evidence type="ECO:0000256" key="3">
    <source>
        <dbReference type="ARBA" id="ARBA00022763"/>
    </source>
</evidence>
<name>A0A0C2VRN1_9BACL</name>